<feature type="domain" description="Integrase zinc-binding" evidence="1">
    <location>
        <begin position="147"/>
        <end position="202"/>
    </location>
</feature>
<accession>A0A6L2JBK6</accession>
<feature type="domain" description="Tf2-1-like SH3-like" evidence="2">
    <location>
        <begin position="212"/>
        <end position="262"/>
    </location>
</feature>
<sequence length="297" mass="34283">MPIELGSFNVIIAMDWLAKYHAVIVCDEKIVRIPYGNETLIVRVFPEDLLGLPPTQHVEFQIDLIPDALPVARAPYRLAPSEMKELLDQLKELSDRGFIRPTHKPENLKHEDVGGMIRKDIPKEKLEPRVDRLLCLNGRSWLPCYDELRTVIMHESHKSKYSINLGADKMYQDMKKLYWWTNIKADIATYISKCFTCAKVKAEHQRPSSLVVRFSKRGKLNPIYIGPFKVLAKVRVVAYKLELLQALSRVHNTYHVSNLKKCYSDDPLVILLDGLHIDDKLHFVEEPIEIMDQKSNG</sequence>
<dbReference type="PANTHER" id="PTHR46148:SF59">
    <property type="entry name" value="NUCLEOTIDYLTRANSFERASE, RIBONUCLEASE H"/>
    <property type="match status" value="1"/>
</dbReference>
<comment type="caution">
    <text evidence="3">The sequence shown here is derived from an EMBL/GenBank/DDBJ whole genome shotgun (WGS) entry which is preliminary data.</text>
</comment>
<evidence type="ECO:0000313" key="3">
    <source>
        <dbReference type="EMBL" id="GEU34256.1"/>
    </source>
</evidence>
<reference evidence="3" key="1">
    <citation type="journal article" date="2019" name="Sci. Rep.">
        <title>Draft genome of Tanacetum cinerariifolium, the natural source of mosquito coil.</title>
        <authorList>
            <person name="Yamashiro T."/>
            <person name="Shiraishi A."/>
            <person name="Satake H."/>
            <person name="Nakayama K."/>
        </authorList>
    </citation>
    <scope>NUCLEOTIDE SEQUENCE</scope>
</reference>
<proteinExistence type="predicted"/>
<dbReference type="AlphaFoldDB" id="A0A6L2JBK6"/>
<dbReference type="Pfam" id="PF17921">
    <property type="entry name" value="Integrase_H2C2"/>
    <property type="match status" value="1"/>
</dbReference>
<evidence type="ECO:0000259" key="2">
    <source>
        <dbReference type="Pfam" id="PF24626"/>
    </source>
</evidence>
<dbReference type="SUPFAM" id="SSF56672">
    <property type="entry name" value="DNA/RNA polymerases"/>
    <property type="match status" value="1"/>
</dbReference>
<evidence type="ECO:0000259" key="1">
    <source>
        <dbReference type="Pfam" id="PF17921"/>
    </source>
</evidence>
<keyword evidence="3" id="KW-0548">Nucleotidyltransferase</keyword>
<gene>
    <name evidence="3" type="ORF">Tci_006234</name>
</gene>
<dbReference type="GO" id="GO:0003964">
    <property type="term" value="F:RNA-directed DNA polymerase activity"/>
    <property type="evidence" value="ECO:0007669"/>
    <property type="project" value="UniProtKB-KW"/>
</dbReference>
<organism evidence="3">
    <name type="scientific">Tanacetum cinerariifolium</name>
    <name type="common">Dalmatian daisy</name>
    <name type="synonym">Chrysanthemum cinerariifolium</name>
    <dbReference type="NCBI Taxonomy" id="118510"/>
    <lineage>
        <taxon>Eukaryota</taxon>
        <taxon>Viridiplantae</taxon>
        <taxon>Streptophyta</taxon>
        <taxon>Embryophyta</taxon>
        <taxon>Tracheophyta</taxon>
        <taxon>Spermatophyta</taxon>
        <taxon>Magnoliopsida</taxon>
        <taxon>eudicotyledons</taxon>
        <taxon>Gunneridae</taxon>
        <taxon>Pentapetalae</taxon>
        <taxon>asterids</taxon>
        <taxon>campanulids</taxon>
        <taxon>Asterales</taxon>
        <taxon>Asteraceae</taxon>
        <taxon>Asteroideae</taxon>
        <taxon>Anthemideae</taxon>
        <taxon>Anthemidinae</taxon>
        <taxon>Tanacetum</taxon>
    </lineage>
</organism>
<dbReference type="Pfam" id="PF24626">
    <property type="entry name" value="SH3_Tf2-1"/>
    <property type="match status" value="1"/>
</dbReference>
<dbReference type="InterPro" id="IPR043502">
    <property type="entry name" value="DNA/RNA_pol_sf"/>
</dbReference>
<dbReference type="PANTHER" id="PTHR46148">
    <property type="entry name" value="CHROMO DOMAIN-CONTAINING PROTEIN"/>
    <property type="match status" value="1"/>
</dbReference>
<protein>
    <submittedName>
        <fullName evidence="3">Reverse transcriptase domain-containing protein</fullName>
    </submittedName>
</protein>
<dbReference type="Pfam" id="PF08284">
    <property type="entry name" value="RVP_2"/>
    <property type="match status" value="1"/>
</dbReference>
<dbReference type="Gene3D" id="3.10.10.10">
    <property type="entry name" value="HIV Type 1 Reverse Transcriptase, subunit A, domain 1"/>
    <property type="match status" value="1"/>
</dbReference>
<dbReference type="EMBL" id="BKCJ010000556">
    <property type="protein sequence ID" value="GEU34256.1"/>
    <property type="molecule type" value="Genomic_DNA"/>
</dbReference>
<keyword evidence="3" id="KW-0695">RNA-directed DNA polymerase</keyword>
<name>A0A6L2JBK6_TANCI</name>
<dbReference type="InterPro" id="IPR041588">
    <property type="entry name" value="Integrase_H2C2"/>
</dbReference>
<dbReference type="InterPro" id="IPR056924">
    <property type="entry name" value="SH3_Tf2-1"/>
</dbReference>
<dbReference type="Gene3D" id="1.10.340.70">
    <property type="match status" value="1"/>
</dbReference>
<keyword evidence="3" id="KW-0808">Transferase</keyword>